<gene>
    <name evidence="2" type="ORF">H0N91_20260</name>
</gene>
<dbReference type="RefSeq" id="WP_013381514.1">
    <property type="nucleotide sequence ID" value="NC_014624.2"/>
</dbReference>
<dbReference type="EMBL" id="JACCKS010000049">
    <property type="protein sequence ID" value="NZA40393.1"/>
    <property type="molecule type" value="Genomic_DNA"/>
</dbReference>
<sequence>MIEENKPLEEKNEPLMLSIDQAAEILGIGISLMYQVSRTDGFPVTKIGRRSLISKKALEEWIDKKSGTVVL</sequence>
<name>A0A853JSZ7_9FIRM</name>
<dbReference type="GO" id="GO:0003677">
    <property type="term" value="F:DNA binding"/>
    <property type="evidence" value="ECO:0007669"/>
    <property type="project" value="InterPro"/>
</dbReference>
<reference evidence="2 3" key="1">
    <citation type="submission" date="2020-07" db="EMBL/GenBank/DDBJ databases">
        <title>Organ Donor 1.</title>
        <authorList>
            <person name="Marsh A.J."/>
            <person name="Azcarate-Peril M.A."/>
        </authorList>
    </citation>
    <scope>NUCLEOTIDE SEQUENCE [LARGE SCALE GENOMIC DNA]</scope>
    <source>
        <strain evidence="2 3">AMC0717</strain>
    </source>
</reference>
<accession>A0A853JSZ7</accession>
<proteinExistence type="predicted"/>
<dbReference type="Proteomes" id="UP000586254">
    <property type="component" value="Unassembled WGS sequence"/>
</dbReference>
<feature type="domain" description="Helix-turn-helix" evidence="1">
    <location>
        <begin position="16"/>
        <end position="65"/>
    </location>
</feature>
<organism evidence="2 3">
    <name type="scientific">Eubacterium callanderi</name>
    <dbReference type="NCBI Taxonomy" id="53442"/>
    <lineage>
        <taxon>Bacteria</taxon>
        <taxon>Bacillati</taxon>
        <taxon>Bacillota</taxon>
        <taxon>Clostridia</taxon>
        <taxon>Eubacteriales</taxon>
        <taxon>Eubacteriaceae</taxon>
        <taxon>Eubacterium</taxon>
    </lineage>
</organism>
<dbReference type="AlphaFoldDB" id="A0A853JSZ7"/>
<dbReference type="GeneID" id="68364221"/>
<dbReference type="eggNOG" id="ENOG5030JJU">
    <property type="taxonomic scope" value="Bacteria"/>
</dbReference>
<dbReference type="InterPro" id="IPR010093">
    <property type="entry name" value="SinI_DNA-bd"/>
</dbReference>
<dbReference type="InterPro" id="IPR041657">
    <property type="entry name" value="HTH_17"/>
</dbReference>
<dbReference type="HOGENOM" id="CLU_140176_16_2_9"/>
<evidence type="ECO:0000259" key="1">
    <source>
        <dbReference type="Pfam" id="PF12728"/>
    </source>
</evidence>
<dbReference type="Gene3D" id="3.90.105.50">
    <property type="match status" value="1"/>
</dbReference>
<comment type="caution">
    <text evidence="2">The sequence shown here is derived from an EMBL/GenBank/DDBJ whole genome shotgun (WGS) entry which is preliminary data.</text>
</comment>
<evidence type="ECO:0000313" key="2">
    <source>
        <dbReference type="EMBL" id="NZA40393.1"/>
    </source>
</evidence>
<dbReference type="InterPro" id="IPR038148">
    <property type="entry name" value="Tn1545/Tn916_Xis"/>
</dbReference>
<dbReference type="Pfam" id="PF12728">
    <property type="entry name" value="HTH_17"/>
    <property type="match status" value="1"/>
</dbReference>
<evidence type="ECO:0000313" key="3">
    <source>
        <dbReference type="Proteomes" id="UP000586254"/>
    </source>
</evidence>
<protein>
    <submittedName>
        <fullName evidence="2">Helix-turn-helix domain-containing protein</fullName>
    </submittedName>
</protein>
<dbReference type="NCBIfam" id="TIGR01764">
    <property type="entry name" value="excise"/>
    <property type="match status" value="1"/>
</dbReference>